<evidence type="ECO:0000256" key="1">
    <source>
        <dbReference type="SAM" id="Phobius"/>
    </source>
</evidence>
<keyword evidence="1" id="KW-1133">Transmembrane helix</keyword>
<sequence length="61" mass="6451">MVVALLGVFTLFGGLFVPIGVILRDPRIVPAPESWVAIWIIAVGLLIAGWPARRPGTGGSR</sequence>
<organism evidence="2 3">
    <name type="scientific">Micromonospora deserti</name>
    <dbReference type="NCBI Taxonomy" id="2070366"/>
    <lineage>
        <taxon>Bacteria</taxon>
        <taxon>Bacillati</taxon>
        <taxon>Actinomycetota</taxon>
        <taxon>Actinomycetes</taxon>
        <taxon>Micromonosporales</taxon>
        <taxon>Micromonosporaceae</taxon>
        <taxon>Micromonospora</taxon>
    </lineage>
</organism>
<dbReference type="AlphaFoldDB" id="A0A2W2DC69"/>
<keyword evidence="3" id="KW-1185">Reference proteome</keyword>
<gene>
    <name evidence="2" type="ORF">C1I99_01015</name>
</gene>
<evidence type="ECO:0000313" key="3">
    <source>
        <dbReference type="Proteomes" id="UP000248749"/>
    </source>
</evidence>
<evidence type="ECO:0000313" key="2">
    <source>
        <dbReference type="EMBL" id="PZG02765.1"/>
    </source>
</evidence>
<protein>
    <submittedName>
        <fullName evidence="2">Uncharacterized protein</fullName>
    </submittedName>
</protein>
<feature type="transmembrane region" description="Helical" evidence="1">
    <location>
        <begin position="34"/>
        <end position="52"/>
    </location>
</feature>
<name>A0A2W2DC69_9ACTN</name>
<dbReference type="EMBL" id="POUB01000004">
    <property type="protein sequence ID" value="PZG02765.1"/>
    <property type="molecule type" value="Genomic_DNA"/>
</dbReference>
<comment type="caution">
    <text evidence="2">The sequence shown here is derived from an EMBL/GenBank/DDBJ whole genome shotgun (WGS) entry which is preliminary data.</text>
</comment>
<keyword evidence="1" id="KW-0472">Membrane</keyword>
<accession>A0A2W2DC69</accession>
<reference evidence="2 3" key="1">
    <citation type="submission" date="2018-01" db="EMBL/GenBank/DDBJ databases">
        <title>Draft genome sequence of Salinispora sp. 13K206.</title>
        <authorList>
            <person name="Sahin N."/>
            <person name="Saygin H."/>
            <person name="Ay H."/>
        </authorList>
    </citation>
    <scope>NUCLEOTIDE SEQUENCE [LARGE SCALE GENOMIC DNA]</scope>
    <source>
        <strain evidence="2 3">13K206</strain>
    </source>
</reference>
<proteinExistence type="predicted"/>
<keyword evidence="1" id="KW-0812">Transmembrane</keyword>
<dbReference type="Proteomes" id="UP000248749">
    <property type="component" value="Unassembled WGS sequence"/>
</dbReference>